<dbReference type="HOGENOM" id="CLU_146184_0_0_1"/>
<dbReference type="OrthoDB" id="2685131at2759"/>
<evidence type="ECO:0000313" key="1">
    <source>
        <dbReference type="EMBL" id="KIM80629.1"/>
    </source>
</evidence>
<feature type="non-terminal residue" evidence="1">
    <location>
        <position position="1"/>
    </location>
</feature>
<gene>
    <name evidence="1" type="ORF">PILCRDRAFT_822369</name>
</gene>
<accession>A0A0C3FLR5</accession>
<dbReference type="InParanoid" id="A0A0C3FLR5"/>
<protein>
    <recommendedName>
        <fullName evidence="3">Peptidase A2 domain-containing protein</fullName>
    </recommendedName>
</protein>
<organism evidence="1 2">
    <name type="scientific">Piloderma croceum (strain F 1598)</name>
    <dbReference type="NCBI Taxonomy" id="765440"/>
    <lineage>
        <taxon>Eukaryota</taxon>
        <taxon>Fungi</taxon>
        <taxon>Dikarya</taxon>
        <taxon>Basidiomycota</taxon>
        <taxon>Agaricomycotina</taxon>
        <taxon>Agaricomycetes</taxon>
        <taxon>Agaricomycetidae</taxon>
        <taxon>Atheliales</taxon>
        <taxon>Atheliaceae</taxon>
        <taxon>Piloderma</taxon>
    </lineage>
</organism>
<proteinExistence type="predicted"/>
<dbReference type="AlphaFoldDB" id="A0A0C3FLR5"/>
<evidence type="ECO:0008006" key="3">
    <source>
        <dbReference type="Google" id="ProtNLM"/>
    </source>
</evidence>
<evidence type="ECO:0000313" key="2">
    <source>
        <dbReference type="Proteomes" id="UP000054166"/>
    </source>
</evidence>
<dbReference type="EMBL" id="KN833003">
    <property type="protein sequence ID" value="KIM80629.1"/>
    <property type="molecule type" value="Genomic_DNA"/>
</dbReference>
<dbReference type="Proteomes" id="UP000054166">
    <property type="component" value="Unassembled WGS sequence"/>
</dbReference>
<name>A0A0C3FLR5_PILCF</name>
<reference evidence="2" key="2">
    <citation type="submission" date="2015-01" db="EMBL/GenBank/DDBJ databases">
        <title>Evolutionary Origins and Diversification of the Mycorrhizal Mutualists.</title>
        <authorList>
            <consortium name="DOE Joint Genome Institute"/>
            <consortium name="Mycorrhizal Genomics Consortium"/>
            <person name="Kohler A."/>
            <person name="Kuo A."/>
            <person name="Nagy L.G."/>
            <person name="Floudas D."/>
            <person name="Copeland A."/>
            <person name="Barry K.W."/>
            <person name="Cichocki N."/>
            <person name="Veneault-Fourrey C."/>
            <person name="LaButti K."/>
            <person name="Lindquist E.A."/>
            <person name="Lipzen A."/>
            <person name="Lundell T."/>
            <person name="Morin E."/>
            <person name="Murat C."/>
            <person name="Riley R."/>
            <person name="Ohm R."/>
            <person name="Sun H."/>
            <person name="Tunlid A."/>
            <person name="Henrissat B."/>
            <person name="Grigoriev I.V."/>
            <person name="Hibbett D.S."/>
            <person name="Martin F."/>
        </authorList>
    </citation>
    <scope>NUCLEOTIDE SEQUENCE [LARGE SCALE GENOMIC DNA]</scope>
    <source>
        <strain evidence="2">F 1598</strain>
    </source>
</reference>
<keyword evidence="2" id="KW-1185">Reference proteome</keyword>
<sequence>ISYVRLSGHFADLPATVVVDTSVAESSVSMTYANNNNVPRDVTSISSVTHFSCSGPVTVPAGPGWFHSRMPFKMAYHNHCDILLGVDWITACQPVFAHGGILPLLTIQTNSTTTDLFAFPSKKNKVDMNI</sequence>
<reference evidence="1 2" key="1">
    <citation type="submission" date="2014-04" db="EMBL/GenBank/DDBJ databases">
        <authorList>
            <consortium name="DOE Joint Genome Institute"/>
            <person name="Kuo A."/>
            <person name="Tarkka M."/>
            <person name="Buscot F."/>
            <person name="Kohler A."/>
            <person name="Nagy L.G."/>
            <person name="Floudas D."/>
            <person name="Copeland A."/>
            <person name="Barry K.W."/>
            <person name="Cichocki N."/>
            <person name="Veneault-Fourrey C."/>
            <person name="LaButti K."/>
            <person name="Lindquist E.A."/>
            <person name="Lipzen A."/>
            <person name="Lundell T."/>
            <person name="Morin E."/>
            <person name="Murat C."/>
            <person name="Sun H."/>
            <person name="Tunlid A."/>
            <person name="Henrissat B."/>
            <person name="Grigoriev I.V."/>
            <person name="Hibbett D.S."/>
            <person name="Martin F."/>
            <person name="Nordberg H.P."/>
            <person name="Cantor M.N."/>
            <person name="Hua S.X."/>
        </authorList>
    </citation>
    <scope>NUCLEOTIDE SEQUENCE [LARGE SCALE GENOMIC DNA]</scope>
    <source>
        <strain evidence="1 2">F 1598</strain>
    </source>
</reference>